<dbReference type="RefSeq" id="WP_248353998.1">
    <property type="nucleotide sequence ID" value="NZ_AP025591.1"/>
</dbReference>
<feature type="domain" description="DUF2760" evidence="2">
    <location>
        <begin position="139"/>
        <end position="259"/>
    </location>
</feature>
<accession>A0ABN6N017</accession>
<dbReference type="InterPro" id="IPR021212">
    <property type="entry name" value="DUF2760"/>
</dbReference>
<protein>
    <recommendedName>
        <fullName evidence="2">DUF2760 domain-containing protein</fullName>
    </recommendedName>
</protein>
<proteinExistence type="predicted"/>
<evidence type="ECO:0000256" key="1">
    <source>
        <dbReference type="SAM" id="MobiDB-lite"/>
    </source>
</evidence>
<feature type="compositionally biased region" description="Pro residues" evidence="1">
    <location>
        <begin position="45"/>
        <end position="134"/>
    </location>
</feature>
<sequence length="260" mass="26864">MSDYELTPWQRLVLAFWALFAVLFRADVAREVERLRALRRGRESLPPPSPGARPEPARPEPVPAAPPPAAAPKPAAAPPAAAPAPARPAAAPPTSGPAPAAAPAPAPAAVPAPAAAPAPTAPSKPAPVAAPAPSAPDTRAALQVLSILQREGRLVDFIEENLTGFPDAAIGAAARTVHAGCKRAIEELFRLEPVFRESEGAQVTVPTGFDPAAIRLTGNVVGKPPFKGSLKHHGWRAREVKLPPADGKDPNILAPAEVEL</sequence>
<gene>
    <name evidence="3" type="ORF">AMOR_43090</name>
</gene>
<evidence type="ECO:0000259" key="2">
    <source>
        <dbReference type="Pfam" id="PF10816"/>
    </source>
</evidence>
<feature type="region of interest" description="Disordered" evidence="1">
    <location>
        <begin position="41"/>
        <end position="134"/>
    </location>
</feature>
<dbReference type="Proteomes" id="UP001162891">
    <property type="component" value="Chromosome"/>
</dbReference>
<dbReference type="Pfam" id="PF10816">
    <property type="entry name" value="DUF2760"/>
    <property type="match status" value="1"/>
</dbReference>
<evidence type="ECO:0000313" key="4">
    <source>
        <dbReference type="Proteomes" id="UP001162891"/>
    </source>
</evidence>
<evidence type="ECO:0000313" key="3">
    <source>
        <dbReference type="EMBL" id="BDG05313.1"/>
    </source>
</evidence>
<organism evidence="3 4">
    <name type="scientific">Anaeromyxobacter oryzae</name>
    <dbReference type="NCBI Taxonomy" id="2918170"/>
    <lineage>
        <taxon>Bacteria</taxon>
        <taxon>Pseudomonadati</taxon>
        <taxon>Myxococcota</taxon>
        <taxon>Myxococcia</taxon>
        <taxon>Myxococcales</taxon>
        <taxon>Cystobacterineae</taxon>
        <taxon>Anaeromyxobacteraceae</taxon>
        <taxon>Anaeromyxobacter</taxon>
    </lineage>
</organism>
<dbReference type="EMBL" id="AP025591">
    <property type="protein sequence ID" value="BDG05313.1"/>
    <property type="molecule type" value="Genomic_DNA"/>
</dbReference>
<keyword evidence="4" id="KW-1185">Reference proteome</keyword>
<name>A0ABN6N017_9BACT</name>
<reference evidence="4" key="1">
    <citation type="journal article" date="2022" name="Int. J. Syst. Evol. Microbiol.">
        <title>Anaeromyxobacter oryzae sp. nov., Anaeromyxobacter diazotrophicus sp. nov. and Anaeromyxobacter paludicola sp. nov., isolated from paddy soils.</title>
        <authorList>
            <person name="Itoh H."/>
            <person name="Xu Z."/>
            <person name="Mise K."/>
            <person name="Masuda Y."/>
            <person name="Ushijima N."/>
            <person name="Hayakawa C."/>
            <person name="Shiratori Y."/>
            <person name="Senoo K."/>
        </authorList>
    </citation>
    <scope>NUCLEOTIDE SEQUENCE [LARGE SCALE GENOMIC DNA]</scope>
    <source>
        <strain evidence="4">Red232</strain>
    </source>
</reference>